<organism evidence="2 3">
    <name type="scientific">Bradyrhizobium guangdongense</name>
    <dbReference type="NCBI Taxonomy" id="1325090"/>
    <lineage>
        <taxon>Bacteria</taxon>
        <taxon>Pseudomonadati</taxon>
        <taxon>Pseudomonadota</taxon>
        <taxon>Alphaproteobacteria</taxon>
        <taxon>Hyphomicrobiales</taxon>
        <taxon>Nitrobacteraceae</taxon>
        <taxon>Bradyrhizobium</taxon>
    </lineage>
</organism>
<dbReference type="PROSITE" id="PS51704">
    <property type="entry name" value="GP_PDE"/>
    <property type="match status" value="1"/>
</dbReference>
<feature type="domain" description="GP-PDE" evidence="1">
    <location>
        <begin position="39"/>
        <end position="328"/>
    </location>
</feature>
<dbReference type="InterPro" id="IPR017946">
    <property type="entry name" value="PLC-like_Pdiesterase_TIM-brl"/>
</dbReference>
<dbReference type="CDD" id="cd08567">
    <property type="entry name" value="GDPD_SpGDE_like"/>
    <property type="match status" value="1"/>
</dbReference>
<protein>
    <submittedName>
        <fullName evidence="2">Glycerophosphodiester phosphodiesterase</fullName>
    </submittedName>
</protein>
<keyword evidence="3" id="KW-1185">Reference proteome</keyword>
<dbReference type="SUPFAM" id="SSF51695">
    <property type="entry name" value="PLC-like phosphodiesterases"/>
    <property type="match status" value="1"/>
</dbReference>
<accession>A0ABX6UDV3</accession>
<gene>
    <name evidence="2" type="ORF">XH86_10290</name>
</gene>
<sequence length="343" mass="37180">MFFLSFGPRTEMHSRIATILTVLSVLTTGQTMTGKAMAFDLEAHRGGRALMPENTLPAFANALTMGVDTLELDVGVTADGEVVVSHERGLNPDLARDPNGAYVAAPGTPFVKLRFAEVRTYDVGRIRPDSAYAKQFPDQRAVPGTRIPTLEELFALVRKSGNERVRFNIETKIDPDHPDESLQPQAFVTKLLGVIADEKFSDRVMIQSFDWRTLLLVQQQAPAIPTVYLTLQRGSAPTIALDKATSWTAGFNPADHGGSLPRTIKAAGGAVWSPYFGDVTAALVTEAHAQGLRVVVWTVNKPDDMARMIEIGVDGIISDRPDLLRQVAGEKGIALPPGTPVEP</sequence>
<dbReference type="InterPro" id="IPR030395">
    <property type="entry name" value="GP_PDE_dom"/>
</dbReference>
<reference evidence="2 3" key="1">
    <citation type="submission" date="2018-06" db="EMBL/GenBank/DDBJ databases">
        <title>Comparative genomics of rhizobia nodulating Arachis hypogaea in China.</title>
        <authorList>
            <person name="Li Y."/>
        </authorList>
    </citation>
    <scope>NUCLEOTIDE SEQUENCE [LARGE SCALE GENOMIC DNA]</scope>
    <source>
        <strain evidence="2 3">CCBAU 51658</strain>
    </source>
</reference>
<dbReference type="PANTHER" id="PTHR46211:SF14">
    <property type="entry name" value="GLYCEROPHOSPHODIESTER PHOSPHODIESTERASE"/>
    <property type="match status" value="1"/>
</dbReference>
<dbReference type="EMBL" id="CP030057">
    <property type="protein sequence ID" value="QOZ59088.1"/>
    <property type="molecule type" value="Genomic_DNA"/>
</dbReference>
<dbReference type="Pfam" id="PF03009">
    <property type="entry name" value="GDPD"/>
    <property type="match status" value="1"/>
</dbReference>
<dbReference type="Gene3D" id="3.20.20.190">
    <property type="entry name" value="Phosphatidylinositol (PI) phosphodiesterase"/>
    <property type="match status" value="1"/>
</dbReference>
<proteinExistence type="predicted"/>
<evidence type="ECO:0000313" key="3">
    <source>
        <dbReference type="Proteomes" id="UP000593880"/>
    </source>
</evidence>
<evidence type="ECO:0000313" key="2">
    <source>
        <dbReference type="EMBL" id="QOZ59088.1"/>
    </source>
</evidence>
<evidence type="ECO:0000259" key="1">
    <source>
        <dbReference type="PROSITE" id="PS51704"/>
    </source>
</evidence>
<name>A0ABX6UDV3_9BRAD</name>
<dbReference type="Proteomes" id="UP000593880">
    <property type="component" value="Chromosome"/>
</dbReference>
<dbReference type="PANTHER" id="PTHR46211">
    <property type="entry name" value="GLYCEROPHOSPHORYL DIESTER PHOSPHODIESTERASE"/>
    <property type="match status" value="1"/>
</dbReference>